<feature type="transmembrane region" description="Helical" evidence="1">
    <location>
        <begin position="7"/>
        <end position="24"/>
    </location>
</feature>
<accession>A0ABY6JJK2</accession>
<proteinExistence type="predicted"/>
<dbReference type="Proteomes" id="UP001156318">
    <property type="component" value="Chromosome"/>
</dbReference>
<feature type="transmembrane region" description="Helical" evidence="1">
    <location>
        <begin position="177"/>
        <end position="195"/>
    </location>
</feature>
<keyword evidence="1" id="KW-0812">Transmembrane</keyword>
<evidence type="ECO:0000313" key="2">
    <source>
        <dbReference type="EMBL" id="UYU32894.1"/>
    </source>
</evidence>
<feature type="transmembrane region" description="Helical" evidence="1">
    <location>
        <begin position="71"/>
        <end position="88"/>
    </location>
</feature>
<keyword evidence="1" id="KW-1133">Transmembrane helix</keyword>
<feature type="transmembrane region" description="Helical" evidence="1">
    <location>
        <begin position="100"/>
        <end position="119"/>
    </location>
</feature>
<sequence>MKLDTRLTPVTACLIVLAVLFPFIPDLHLSLFSEHVVTVVENAQAAWLLFGAVFTLCYARSAGLAERPRTFWLWAVVWWLVLLGRSVSWGREYFPEGPKLLFRIISVVLIGTLVLWLVFSKALRQEVMARLRSETLPLWTAALVVCSFLISDAVEHHRLLAPLFLHNPQYQDLIEELYEIPFMVGLFIIVCTMLAREKRAVHS</sequence>
<name>A0ABY6JJK2_9ENTR</name>
<organism evidence="2 3">
    <name type="scientific">Siccibacter colletis</name>
    <dbReference type="NCBI Taxonomy" id="1505757"/>
    <lineage>
        <taxon>Bacteria</taxon>
        <taxon>Pseudomonadati</taxon>
        <taxon>Pseudomonadota</taxon>
        <taxon>Gammaproteobacteria</taxon>
        <taxon>Enterobacterales</taxon>
        <taxon>Enterobacteriaceae</taxon>
        <taxon>Siccibacter</taxon>
    </lineage>
</organism>
<keyword evidence="1" id="KW-0472">Membrane</keyword>
<reference evidence="2 3" key="1">
    <citation type="submission" date="2021-05" db="EMBL/GenBank/DDBJ databases">
        <title>Isolation, identification, and the growth promoting effects of Pantoea dispersa strain YSD J2 from the aboveground leaves of Cyperus esculentus L.Var. Sativus.</title>
        <authorList>
            <person name="Wang S."/>
            <person name="Tang X.M."/>
            <person name="Huang Y.N."/>
        </authorList>
    </citation>
    <scope>NUCLEOTIDE SEQUENCE [LARGE SCALE GENOMIC DNA]</scope>
    <source>
        <strain evidence="3">YSD YN2</strain>
    </source>
</reference>
<dbReference type="RefSeq" id="WP_264385616.1">
    <property type="nucleotide sequence ID" value="NZ_CP074352.1"/>
</dbReference>
<feature type="transmembrane region" description="Helical" evidence="1">
    <location>
        <begin position="44"/>
        <end position="59"/>
    </location>
</feature>
<feature type="transmembrane region" description="Helical" evidence="1">
    <location>
        <begin position="131"/>
        <end position="150"/>
    </location>
</feature>
<protein>
    <recommendedName>
        <fullName evidence="4">Nitric oxide reductase</fullName>
    </recommendedName>
</protein>
<evidence type="ECO:0000313" key="3">
    <source>
        <dbReference type="Proteomes" id="UP001156318"/>
    </source>
</evidence>
<evidence type="ECO:0008006" key="4">
    <source>
        <dbReference type="Google" id="ProtNLM"/>
    </source>
</evidence>
<dbReference type="EMBL" id="CP074352">
    <property type="protein sequence ID" value="UYU32894.1"/>
    <property type="molecule type" value="Genomic_DNA"/>
</dbReference>
<evidence type="ECO:0000256" key="1">
    <source>
        <dbReference type="SAM" id="Phobius"/>
    </source>
</evidence>
<gene>
    <name evidence="2" type="ORF">KFZ77_05070</name>
</gene>
<keyword evidence="3" id="KW-1185">Reference proteome</keyword>